<reference evidence="1 2" key="1">
    <citation type="journal article" date="2018" name="Proc. Natl. Acad. Sci. U.S.A.">
        <title>Draft genome sequence of Camellia sinensis var. sinensis provides insights into the evolution of the tea genome and tea quality.</title>
        <authorList>
            <person name="Wei C."/>
            <person name="Yang H."/>
            <person name="Wang S."/>
            <person name="Zhao J."/>
            <person name="Liu C."/>
            <person name="Gao L."/>
            <person name="Xia E."/>
            <person name="Lu Y."/>
            <person name="Tai Y."/>
            <person name="She G."/>
            <person name="Sun J."/>
            <person name="Cao H."/>
            <person name="Tong W."/>
            <person name="Gao Q."/>
            <person name="Li Y."/>
            <person name="Deng W."/>
            <person name="Jiang X."/>
            <person name="Wang W."/>
            <person name="Chen Q."/>
            <person name="Zhang S."/>
            <person name="Li H."/>
            <person name="Wu J."/>
            <person name="Wang P."/>
            <person name="Li P."/>
            <person name="Shi C."/>
            <person name="Zheng F."/>
            <person name="Jian J."/>
            <person name="Huang B."/>
            <person name="Shan D."/>
            <person name="Shi M."/>
            <person name="Fang C."/>
            <person name="Yue Y."/>
            <person name="Li F."/>
            <person name="Li D."/>
            <person name="Wei S."/>
            <person name="Han B."/>
            <person name="Jiang C."/>
            <person name="Yin Y."/>
            <person name="Xia T."/>
            <person name="Zhang Z."/>
            <person name="Bennetzen J.L."/>
            <person name="Zhao S."/>
            <person name="Wan X."/>
        </authorList>
    </citation>
    <scope>NUCLEOTIDE SEQUENCE [LARGE SCALE GENOMIC DNA]</scope>
    <source>
        <strain evidence="2">cv. Shuchazao</strain>
        <tissue evidence="1">Leaf</tissue>
    </source>
</reference>
<evidence type="ECO:0008006" key="3">
    <source>
        <dbReference type="Google" id="ProtNLM"/>
    </source>
</evidence>
<evidence type="ECO:0000313" key="2">
    <source>
        <dbReference type="Proteomes" id="UP000306102"/>
    </source>
</evidence>
<dbReference type="SUPFAM" id="SSF48452">
    <property type="entry name" value="TPR-like"/>
    <property type="match status" value="1"/>
</dbReference>
<dbReference type="GO" id="GO:1990072">
    <property type="term" value="C:TRAPPIII protein complex"/>
    <property type="evidence" value="ECO:0007669"/>
    <property type="project" value="TreeGrafter"/>
</dbReference>
<dbReference type="Proteomes" id="UP000306102">
    <property type="component" value="Unassembled WGS sequence"/>
</dbReference>
<comment type="caution">
    <text evidence="1">The sequence shown here is derived from an EMBL/GenBank/DDBJ whole genome shotgun (WGS) entry which is preliminary data.</text>
</comment>
<dbReference type="InterPro" id="IPR011990">
    <property type="entry name" value="TPR-like_helical_dom_sf"/>
</dbReference>
<proteinExistence type="predicted"/>
<gene>
    <name evidence="1" type="ORF">TEA_001831</name>
</gene>
<dbReference type="PANTHER" id="PTHR12975">
    <property type="entry name" value="TRANSPORT PROTEIN TRAPP"/>
    <property type="match status" value="1"/>
</dbReference>
<dbReference type="PANTHER" id="PTHR12975:SF6">
    <property type="entry name" value="TRAFFICKING PROTEIN PARTICLE COMPLEX SUBUNIT 8"/>
    <property type="match status" value="1"/>
</dbReference>
<dbReference type="STRING" id="542762.A0A4V3WIY4"/>
<keyword evidence="2" id="KW-1185">Reference proteome</keyword>
<accession>A0A4V3WIY4</accession>
<dbReference type="AlphaFoldDB" id="A0A4V3WIY4"/>
<evidence type="ECO:0000313" key="1">
    <source>
        <dbReference type="EMBL" id="THF94916.1"/>
    </source>
</evidence>
<sequence>MLKTRDQFKEATTVYFRISGEEPLHSVMLEQASYCYLFVKPPMLRKYGFHLVLSGDLYKKCDQMKHAIRTYRGALTVFKGTKWNHIRDHVHFHIGKWYAFLGMFDVAINHILEVLACGHQSKTTQELFLRDFFQIVQLMASLNTDVTMVPVGGDGSGAAGPSSLVLVVWSWSITVAEPRLGVNWEMMSLHKLSPLTVVDLLKYNNIQKSEALRCRP</sequence>
<protein>
    <recommendedName>
        <fullName evidence="3">Trafficking protein particle complex subunit 11 domain-containing protein</fullName>
    </recommendedName>
</protein>
<dbReference type="InterPro" id="IPR024420">
    <property type="entry name" value="TRAPP_III_complex_Trs85"/>
</dbReference>
<name>A0A4V3WIY4_CAMSN</name>
<organism evidence="1 2">
    <name type="scientific">Camellia sinensis var. sinensis</name>
    <name type="common">China tea</name>
    <dbReference type="NCBI Taxonomy" id="542762"/>
    <lineage>
        <taxon>Eukaryota</taxon>
        <taxon>Viridiplantae</taxon>
        <taxon>Streptophyta</taxon>
        <taxon>Embryophyta</taxon>
        <taxon>Tracheophyta</taxon>
        <taxon>Spermatophyta</taxon>
        <taxon>Magnoliopsida</taxon>
        <taxon>eudicotyledons</taxon>
        <taxon>Gunneridae</taxon>
        <taxon>Pentapetalae</taxon>
        <taxon>asterids</taxon>
        <taxon>Ericales</taxon>
        <taxon>Theaceae</taxon>
        <taxon>Camellia</taxon>
    </lineage>
</organism>
<dbReference type="EMBL" id="SDRB02013425">
    <property type="protein sequence ID" value="THF94916.1"/>
    <property type="molecule type" value="Genomic_DNA"/>
</dbReference>